<organism evidence="2 3">
    <name type="scientific">Rotaria magnacalcarata</name>
    <dbReference type="NCBI Taxonomy" id="392030"/>
    <lineage>
        <taxon>Eukaryota</taxon>
        <taxon>Metazoa</taxon>
        <taxon>Spiralia</taxon>
        <taxon>Gnathifera</taxon>
        <taxon>Rotifera</taxon>
        <taxon>Eurotatoria</taxon>
        <taxon>Bdelloidea</taxon>
        <taxon>Philodinida</taxon>
        <taxon>Philodinidae</taxon>
        <taxon>Rotaria</taxon>
    </lineage>
</organism>
<sequence length="621" mass="71571">MYSVWSETLFVTIFSAQHRVILLNGVQQSTYRENESQTTIIEELKDDLDDKVKGHYFSIELPEPGVTELSCFTKNFLHRWYQFDPKALFHLYVVGKNTLELPTTFPNLRIHELQSSLIATTPLKWWLNAHVQWKYKTAMETIAAFDRLNLSYNPSDHPISMFKHLKLVYSIVLLWNYGGTYISTDIALIRAVTDIRSTESAMFVQRSQKRIGLDFISISTSHDSLIHEILIKLSNAYRNDQIMTLDAELIIFETVKSMSVRNSSIELLPESTLYDFDKEAMLSDWHTANGSSEQWALWHSEKYRLGIHFPIFRVPTDTPVPVKRSLIDRLTTLPSSLASSKQLSCFHASTERVHMGQLVYKYNHAGRNNGDYVQAWASIQYYPCVDRFFDRDNLYNLPELRSMPFAQSTFRSKSSTLVSIIMNAWWGQFTETLKSGKYWPPPDHFRPVYISMHIEPLIAGIMLLKRKTYDTYGPVGARDANTLKLLTQKNISSWFSGCLTTTLKFHPLIKSAYNSTKHVLVVDVQRDLLDILVPPDILRENIVWSTAIHNATFANQIGQQLEEFTHTGHRLHELLNSKLVLTGRIHVLLPCLALKIPVMFIFPFEAYIESIRASKSISFVE</sequence>
<evidence type="ECO:0000313" key="2">
    <source>
        <dbReference type="EMBL" id="CAF4276015.1"/>
    </source>
</evidence>
<reference evidence="2" key="1">
    <citation type="submission" date="2021-02" db="EMBL/GenBank/DDBJ databases">
        <authorList>
            <person name="Nowell W R."/>
        </authorList>
    </citation>
    <scope>NUCLEOTIDE SEQUENCE</scope>
</reference>
<gene>
    <name evidence="2" type="ORF">OVN521_LOCUS30362</name>
    <name evidence="1" type="ORF">WKI299_LOCUS30092</name>
</gene>
<dbReference type="AlphaFoldDB" id="A0A820GD87"/>
<evidence type="ECO:0000313" key="3">
    <source>
        <dbReference type="Proteomes" id="UP000663866"/>
    </source>
</evidence>
<accession>A0A820GD87</accession>
<protein>
    <submittedName>
        <fullName evidence="2">Uncharacterized protein</fullName>
    </submittedName>
</protein>
<proteinExistence type="predicted"/>
<evidence type="ECO:0000313" key="1">
    <source>
        <dbReference type="EMBL" id="CAF2149882.1"/>
    </source>
</evidence>
<dbReference type="Proteomes" id="UP000663856">
    <property type="component" value="Unassembled WGS sequence"/>
</dbReference>
<comment type="caution">
    <text evidence="2">The sequence shown here is derived from an EMBL/GenBank/DDBJ whole genome shotgun (WGS) entry which is preliminary data.</text>
</comment>
<dbReference type="EMBL" id="CAJOBG010009905">
    <property type="protein sequence ID" value="CAF4276015.1"/>
    <property type="molecule type" value="Genomic_DNA"/>
</dbReference>
<dbReference type="Proteomes" id="UP000663866">
    <property type="component" value="Unassembled WGS sequence"/>
</dbReference>
<keyword evidence="3" id="KW-1185">Reference proteome</keyword>
<name>A0A820GD87_9BILA</name>
<dbReference type="EMBL" id="CAJNRF010013536">
    <property type="protein sequence ID" value="CAF2149882.1"/>
    <property type="molecule type" value="Genomic_DNA"/>
</dbReference>